<dbReference type="Proteomes" id="UP001222087">
    <property type="component" value="Chromosome"/>
</dbReference>
<feature type="transmembrane region" description="Helical" evidence="6">
    <location>
        <begin position="281"/>
        <end position="305"/>
    </location>
</feature>
<name>A0ABY8ARH4_9GAMM</name>
<keyword evidence="2" id="KW-1003">Cell membrane</keyword>
<dbReference type="SUPFAM" id="SSF82866">
    <property type="entry name" value="Multidrug efflux transporter AcrB transmembrane domain"/>
    <property type="match status" value="2"/>
</dbReference>
<feature type="transmembrane region" description="Helical" evidence="6">
    <location>
        <begin position="12"/>
        <end position="35"/>
    </location>
</feature>
<feature type="transmembrane region" description="Helical" evidence="6">
    <location>
        <begin position="693"/>
        <end position="714"/>
    </location>
</feature>
<gene>
    <name evidence="8" type="ORF">PXX05_07605</name>
</gene>
<evidence type="ECO:0000259" key="7">
    <source>
        <dbReference type="PROSITE" id="PS50156"/>
    </source>
</evidence>
<keyword evidence="5 6" id="KW-0472">Membrane</keyword>
<dbReference type="InterPro" id="IPR004869">
    <property type="entry name" value="MMPL_dom"/>
</dbReference>
<evidence type="ECO:0000256" key="6">
    <source>
        <dbReference type="SAM" id="Phobius"/>
    </source>
</evidence>
<evidence type="ECO:0000256" key="3">
    <source>
        <dbReference type="ARBA" id="ARBA00022692"/>
    </source>
</evidence>
<dbReference type="InterPro" id="IPR050545">
    <property type="entry name" value="Mycobact_MmpL"/>
</dbReference>
<feature type="transmembrane region" description="Helical" evidence="6">
    <location>
        <begin position="311"/>
        <end position="333"/>
    </location>
</feature>
<dbReference type="EMBL" id="CP119078">
    <property type="protein sequence ID" value="WED41802.1"/>
    <property type="molecule type" value="Genomic_DNA"/>
</dbReference>
<feature type="domain" description="SSD" evidence="7">
    <location>
        <begin position="220"/>
        <end position="332"/>
    </location>
</feature>
<dbReference type="RefSeq" id="WP_275087628.1">
    <property type="nucleotide sequence ID" value="NZ_CP119078.1"/>
</dbReference>
<protein>
    <submittedName>
        <fullName evidence="8">MMPL family transporter</fullName>
    </submittedName>
</protein>
<keyword evidence="4 6" id="KW-1133">Transmembrane helix</keyword>
<evidence type="ECO:0000256" key="1">
    <source>
        <dbReference type="ARBA" id="ARBA00004651"/>
    </source>
</evidence>
<feature type="transmembrane region" description="Helical" evidence="6">
    <location>
        <begin position="368"/>
        <end position="387"/>
    </location>
</feature>
<reference evidence="8 9" key="1">
    <citation type="submission" date="2023-02" db="EMBL/GenBank/DDBJ databases">
        <title>Genome Sequence of L. cardiaca H63T.</title>
        <authorList>
            <person name="Lopez A.E."/>
            <person name="Cianciotto N.P."/>
        </authorList>
    </citation>
    <scope>NUCLEOTIDE SEQUENCE [LARGE SCALE GENOMIC DNA]</scope>
    <source>
        <strain evidence="8 9">H63</strain>
    </source>
</reference>
<keyword evidence="9" id="KW-1185">Reference proteome</keyword>
<dbReference type="PANTHER" id="PTHR33406">
    <property type="entry name" value="MEMBRANE PROTEIN MJ1562-RELATED"/>
    <property type="match status" value="1"/>
</dbReference>
<dbReference type="Gene3D" id="1.20.1640.10">
    <property type="entry name" value="Multidrug efflux transporter AcrB transmembrane domain"/>
    <property type="match status" value="2"/>
</dbReference>
<comment type="subcellular location">
    <subcellularLocation>
        <location evidence="1">Cell membrane</location>
        <topology evidence="1">Multi-pass membrane protein</topology>
    </subcellularLocation>
</comment>
<evidence type="ECO:0000256" key="2">
    <source>
        <dbReference type="ARBA" id="ARBA00022475"/>
    </source>
</evidence>
<sequence>MQNHFFYKLGKLIYPLRWFIIVFWILIIIASLPFLPHIISPFKTTGFVDENSKSAKAEEYLSQKLKYNNANKFLIIYKSPTLLATNPSFSKKIKQSLEELKDFPIEHEILLPANNKKQISKDKHTAYVVVIVKSSEPLTDSLLKKFENAIKKPTNMTVELGGQSIFVKGVNKQTQKDLYHADFVATPVAIITLILVFGSLVAALLPIILGGGGALIILTMLYFLGHVYTLSIFTLNIALLLGLCLCLDYSLFIISRFRDELHNGVTVEEAIAITVETAGKAVFFSGLAVLVSLSALFLFPINILFSMAMGGGIAVLVAVLTAIVLLPAVLATLKYRINALPIKFTRKNKKNRFHFWHWLAVKIVKRPLLFFFPILIFLLMLGYPFLWAKFGVSDYKILPKDTEGRQFFDTFSKKFNIQTLTPVLLVVQTPHSYILSRNNISHLYNLSQRLKENPAVDQINSVVTVDSDLNKKQYYALYSSRKNFDSNLKQFLETTTSYSFTVMSVVSKYRINSPETKELITSLRNIKAASGMNIQLTGTPVINTEVLESIARILPFAILWIIVFTYLILLILLRSLFLPIKAIIMNLLSLCACYGALVLVFQEGYLSEFLNFEPQGMLDISLLVIIFCALFGFSMDYEVFLLTRIKECHETNGNNNDSIIFGIEKSSRIITSAALIVIFICGSFLVADVLMVKAFGLGIAVAIFVDAFLIRTLLVPSTMALLKKWNWYLPKWLDKLIPQL</sequence>
<feature type="transmembrane region" description="Helical" evidence="6">
    <location>
        <begin position="178"/>
        <end position="197"/>
    </location>
</feature>
<evidence type="ECO:0000313" key="9">
    <source>
        <dbReference type="Proteomes" id="UP001222087"/>
    </source>
</evidence>
<feature type="transmembrane region" description="Helical" evidence="6">
    <location>
        <begin position="553"/>
        <end position="573"/>
    </location>
</feature>
<dbReference type="InterPro" id="IPR000731">
    <property type="entry name" value="SSD"/>
</dbReference>
<feature type="transmembrane region" description="Helical" evidence="6">
    <location>
        <begin position="620"/>
        <end position="642"/>
    </location>
</feature>
<feature type="transmembrane region" description="Helical" evidence="6">
    <location>
        <begin position="204"/>
        <end position="224"/>
    </location>
</feature>
<proteinExistence type="predicted"/>
<evidence type="ECO:0000256" key="5">
    <source>
        <dbReference type="ARBA" id="ARBA00023136"/>
    </source>
</evidence>
<keyword evidence="3 6" id="KW-0812">Transmembrane</keyword>
<evidence type="ECO:0000313" key="8">
    <source>
        <dbReference type="EMBL" id="WED41802.1"/>
    </source>
</evidence>
<dbReference type="PROSITE" id="PS50156">
    <property type="entry name" value="SSD"/>
    <property type="match status" value="1"/>
</dbReference>
<feature type="transmembrane region" description="Helical" evidence="6">
    <location>
        <begin position="669"/>
        <end position="687"/>
    </location>
</feature>
<dbReference type="PANTHER" id="PTHR33406:SF13">
    <property type="entry name" value="MEMBRANE PROTEIN YDFJ"/>
    <property type="match status" value="1"/>
</dbReference>
<organism evidence="8 9">
    <name type="scientific">Legionella cardiaca</name>
    <dbReference type="NCBI Taxonomy" id="1071983"/>
    <lineage>
        <taxon>Bacteria</taxon>
        <taxon>Pseudomonadati</taxon>
        <taxon>Pseudomonadota</taxon>
        <taxon>Gammaproteobacteria</taxon>
        <taxon>Legionellales</taxon>
        <taxon>Legionellaceae</taxon>
        <taxon>Legionella</taxon>
    </lineage>
</organism>
<dbReference type="Pfam" id="PF03176">
    <property type="entry name" value="MMPL"/>
    <property type="match status" value="2"/>
</dbReference>
<evidence type="ECO:0000256" key="4">
    <source>
        <dbReference type="ARBA" id="ARBA00022989"/>
    </source>
</evidence>
<feature type="transmembrane region" description="Helical" evidence="6">
    <location>
        <begin position="230"/>
        <end position="254"/>
    </location>
</feature>
<accession>A0ABY8ARH4</accession>
<feature type="transmembrane region" description="Helical" evidence="6">
    <location>
        <begin position="580"/>
        <end position="600"/>
    </location>
</feature>